<evidence type="ECO:0000256" key="3">
    <source>
        <dbReference type="ARBA" id="ARBA00014615"/>
    </source>
</evidence>
<evidence type="ECO:0000256" key="2">
    <source>
        <dbReference type="ARBA" id="ARBA00009915"/>
    </source>
</evidence>
<proteinExistence type="inferred from homology"/>
<dbReference type="EC" id="3.4.24.-" evidence="8"/>
<dbReference type="GO" id="GO:0005743">
    <property type="term" value="C:mitochondrial inner membrane"/>
    <property type="evidence" value="ECO:0007669"/>
    <property type="project" value="UniProtKB-SubCell"/>
</dbReference>
<keyword evidence="4 8" id="KW-0645">Protease</keyword>
<dbReference type="InterPro" id="IPR019165">
    <property type="entry name" value="Peptidase_M76_ATP23"/>
</dbReference>
<evidence type="ECO:0000313" key="9">
    <source>
        <dbReference type="EMBL" id="WBW75600.1"/>
    </source>
</evidence>
<name>A0AAE9WG69_9SCHI</name>
<comment type="similarity">
    <text evidence="2 8">Belongs to the peptidase M76 family.</text>
</comment>
<evidence type="ECO:0000256" key="1">
    <source>
        <dbReference type="ARBA" id="ARBA00004137"/>
    </source>
</evidence>
<dbReference type="GeneID" id="80877605"/>
<organism evidence="9 10">
    <name type="scientific">Schizosaccharomyces osmophilus</name>
    <dbReference type="NCBI Taxonomy" id="2545709"/>
    <lineage>
        <taxon>Eukaryota</taxon>
        <taxon>Fungi</taxon>
        <taxon>Dikarya</taxon>
        <taxon>Ascomycota</taxon>
        <taxon>Taphrinomycotina</taxon>
        <taxon>Schizosaccharomycetes</taxon>
        <taxon>Schizosaccharomycetales</taxon>
        <taxon>Schizosaccharomycetaceae</taxon>
        <taxon>Schizosaccharomyces</taxon>
    </lineage>
</organism>
<gene>
    <name evidence="9" type="primary">atp23</name>
    <name evidence="9" type="ORF">SOMG_04129</name>
</gene>
<dbReference type="GO" id="GO:0004222">
    <property type="term" value="F:metalloendopeptidase activity"/>
    <property type="evidence" value="ECO:0007669"/>
    <property type="project" value="InterPro"/>
</dbReference>
<keyword evidence="8" id="KW-0472">Membrane</keyword>
<accession>A0AAE9WG69</accession>
<dbReference type="Pfam" id="PF09768">
    <property type="entry name" value="Peptidase_M76"/>
    <property type="match status" value="1"/>
</dbReference>
<keyword evidence="8" id="KW-0496">Mitochondrion</keyword>
<comment type="function">
    <text evidence="8">Has a dual role in the assembly of mitochondrial ATPase.</text>
</comment>
<keyword evidence="8" id="KW-0999">Mitochondrion inner membrane</keyword>
<dbReference type="PANTHER" id="PTHR21711:SF0">
    <property type="entry name" value="MITOCHONDRIAL INNER MEMBRANE PROTEASE ATP23 HOMOLOG"/>
    <property type="match status" value="1"/>
</dbReference>
<dbReference type="PANTHER" id="PTHR21711">
    <property type="entry name" value="MITOCHONDRIAL INNER MEMBRANE PROTEASE"/>
    <property type="match status" value="1"/>
</dbReference>
<evidence type="ECO:0000256" key="6">
    <source>
        <dbReference type="ARBA" id="ARBA00022801"/>
    </source>
</evidence>
<dbReference type="GO" id="GO:0033615">
    <property type="term" value="P:mitochondrial proton-transporting ATP synthase complex assembly"/>
    <property type="evidence" value="ECO:0007669"/>
    <property type="project" value="TreeGrafter"/>
</dbReference>
<keyword evidence="5 8" id="KW-0479">Metal-binding</keyword>
<dbReference type="GO" id="GO:0046872">
    <property type="term" value="F:metal ion binding"/>
    <property type="evidence" value="ECO:0007669"/>
    <property type="project" value="UniProtKB-KW"/>
</dbReference>
<dbReference type="Proteomes" id="UP001212411">
    <property type="component" value="Chromosome 3"/>
</dbReference>
<protein>
    <recommendedName>
        <fullName evidence="3 8">Mitochondrial inner membrane protease ATP23</fullName>
        <ecNumber evidence="8">3.4.24.-</ecNumber>
    </recommendedName>
</protein>
<keyword evidence="6 8" id="KW-0378">Hydrolase</keyword>
<evidence type="ECO:0000256" key="4">
    <source>
        <dbReference type="ARBA" id="ARBA00022670"/>
    </source>
</evidence>
<sequence length="186" mass="21514">MSETAKIEPSREKKNCERVKKALLSDSPILVFLKKSLKYLNSDLDASNVRCEPCDEKTSGGYVPGKGIVLCENRIYSQKMAENTIAHEMVHMFDDCRFHVNWDDLRHHACSEIRASSLSGECRWTKELFYGNIDTFRKHHQECVKRRATLSVQGNPKCQSKNQAEMIVQEVFASCFRDTRPFEKIY</sequence>
<dbReference type="RefSeq" id="XP_056039843.1">
    <property type="nucleotide sequence ID" value="XM_056182916.1"/>
</dbReference>
<reference evidence="9 10" key="1">
    <citation type="journal article" date="2023" name="G3 (Bethesda)">
        <title>A high-quality reference genome for the fission yeast Schizosaccharomyces osmophilus.</title>
        <authorList>
            <person name="Jia G.S."/>
            <person name="Zhang W.C."/>
            <person name="Liang Y."/>
            <person name="Liu X.H."/>
            <person name="Rhind N."/>
            <person name="Pidoux A."/>
            <person name="Brysch-Herzberg M."/>
            <person name="Du L.L."/>
        </authorList>
    </citation>
    <scope>NUCLEOTIDE SEQUENCE [LARGE SCALE GENOMIC DNA]</scope>
    <source>
        <strain evidence="9 10">CBS 15793</strain>
    </source>
</reference>
<comment type="subcellular location">
    <subcellularLocation>
        <location evidence="1 8">Mitochondrion inner membrane</location>
        <topology evidence="1 8">Peripheral membrane protein</topology>
        <orientation evidence="1 8">Intermembrane side</orientation>
    </subcellularLocation>
</comment>
<evidence type="ECO:0000313" key="10">
    <source>
        <dbReference type="Proteomes" id="UP001212411"/>
    </source>
</evidence>
<evidence type="ECO:0000256" key="7">
    <source>
        <dbReference type="ARBA" id="ARBA00023049"/>
    </source>
</evidence>
<evidence type="ECO:0000256" key="5">
    <source>
        <dbReference type="ARBA" id="ARBA00022723"/>
    </source>
</evidence>
<dbReference type="EMBL" id="CP115613">
    <property type="protein sequence ID" value="WBW75600.1"/>
    <property type="molecule type" value="Genomic_DNA"/>
</dbReference>
<keyword evidence="7 8" id="KW-0482">Metalloprotease</keyword>
<dbReference type="GO" id="GO:0034982">
    <property type="term" value="P:mitochondrial protein processing"/>
    <property type="evidence" value="ECO:0007669"/>
    <property type="project" value="TreeGrafter"/>
</dbReference>
<evidence type="ECO:0000256" key="8">
    <source>
        <dbReference type="RuleBase" id="RU364057"/>
    </source>
</evidence>
<keyword evidence="10" id="KW-1185">Reference proteome</keyword>
<dbReference type="KEGG" id="som:SOMG_04129"/>
<dbReference type="AlphaFoldDB" id="A0AAE9WG69"/>